<dbReference type="Proteomes" id="UP001177003">
    <property type="component" value="Chromosome 9"/>
</dbReference>
<keyword evidence="3" id="KW-0949">S-adenosyl-L-methionine</keyword>
<evidence type="ECO:0000256" key="1">
    <source>
        <dbReference type="ARBA" id="ARBA00022603"/>
    </source>
</evidence>
<evidence type="ECO:0000313" key="8">
    <source>
        <dbReference type="Proteomes" id="UP001177003"/>
    </source>
</evidence>
<dbReference type="PROSITE" id="PS50280">
    <property type="entry name" value="SET"/>
    <property type="match status" value="1"/>
</dbReference>
<feature type="domain" description="CXC" evidence="6">
    <location>
        <begin position="166"/>
        <end position="264"/>
    </location>
</feature>
<organism evidence="7 8">
    <name type="scientific">Lactuca saligna</name>
    <name type="common">Willowleaf lettuce</name>
    <dbReference type="NCBI Taxonomy" id="75948"/>
    <lineage>
        <taxon>Eukaryota</taxon>
        <taxon>Viridiplantae</taxon>
        <taxon>Streptophyta</taxon>
        <taxon>Embryophyta</taxon>
        <taxon>Tracheophyta</taxon>
        <taxon>Spermatophyta</taxon>
        <taxon>Magnoliopsida</taxon>
        <taxon>eudicotyledons</taxon>
        <taxon>Gunneridae</taxon>
        <taxon>Pentapetalae</taxon>
        <taxon>asterids</taxon>
        <taxon>campanulids</taxon>
        <taxon>Asterales</taxon>
        <taxon>Asteraceae</taxon>
        <taxon>Cichorioideae</taxon>
        <taxon>Cichorieae</taxon>
        <taxon>Lactucinae</taxon>
        <taxon>Lactuca</taxon>
    </lineage>
</organism>
<dbReference type="InterPro" id="IPR001214">
    <property type="entry name" value="SET_dom"/>
</dbReference>
<comment type="catalytic activity">
    <reaction evidence="4">
        <text>L-lysyl(27)-[histone H3] + 3 S-adenosyl-L-methionine = N(6),N(6),N(6)-trimethyl-L-lysyl(27)-[histone H3] + 3 S-adenosyl-L-homocysteine + 3 H(+)</text>
        <dbReference type="Rhea" id="RHEA:60292"/>
        <dbReference type="Rhea" id="RHEA-COMP:15535"/>
        <dbReference type="Rhea" id="RHEA-COMP:15548"/>
        <dbReference type="ChEBI" id="CHEBI:15378"/>
        <dbReference type="ChEBI" id="CHEBI:29969"/>
        <dbReference type="ChEBI" id="CHEBI:57856"/>
        <dbReference type="ChEBI" id="CHEBI:59789"/>
        <dbReference type="ChEBI" id="CHEBI:61961"/>
        <dbReference type="EC" id="2.1.1.356"/>
    </reaction>
</comment>
<evidence type="ECO:0000313" key="7">
    <source>
        <dbReference type="EMBL" id="CAI9300420.1"/>
    </source>
</evidence>
<proteinExistence type="predicted"/>
<dbReference type="CDD" id="cd10519">
    <property type="entry name" value="SET_EZH"/>
    <property type="match status" value="1"/>
</dbReference>
<dbReference type="GO" id="GO:0050793">
    <property type="term" value="P:regulation of developmental process"/>
    <property type="evidence" value="ECO:0007669"/>
    <property type="project" value="UniProtKB-ARBA"/>
</dbReference>
<dbReference type="InterPro" id="IPR026489">
    <property type="entry name" value="CXC_dom"/>
</dbReference>
<dbReference type="Pfam" id="PF18264">
    <property type="entry name" value="preSET_CXC"/>
    <property type="match status" value="1"/>
</dbReference>
<dbReference type="GO" id="GO:0031507">
    <property type="term" value="P:heterochromatin formation"/>
    <property type="evidence" value="ECO:0007669"/>
    <property type="project" value="TreeGrafter"/>
</dbReference>
<evidence type="ECO:0000256" key="4">
    <source>
        <dbReference type="ARBA" id="ARBA00048568"/>
    </source>
</evidence>
<accession>A0AA35ZWY6</accession>
<evidence type="ECO:0000259" key="6">
    <source>
        <dbReference type="PROSITE" id="PS51633"/>
    </source>
</evidence>
<keyword evidence="8" id="KW-1185">Reference proteome</keyword>
<dbReference type="GO" id="GO:0005634">
    <property type="term" value="C:nucleus"/>
    <property type="evidence" value="ECO:0007669"/>
    <property type="project" value="TreeGrafter"/>
</dbReference>
<evidence type="ECO:0000256" key="3">
    <source>
        <dbReference type="ARBA" id="ARBA00022691"/>
    </source>
</evidence>
<dbReference type="InterPro" id="IPR046341">
    <property type="entry name" value="SET_dom_sf"/>
</dbReference>
<gene>
    <name evidence="7" type="ORF">LSALG_LOCUS39062</name>
</gene>
<keyword evidence="1" id="KW-0489">Methyltransferase</keyword>
<dbReference type="PANTHER" id="PTHR45747">
    <property type="entry name" value="HISTONE-LYSINE N-METHYLTRANSFERASE E(Z)"/>
    <property type="match status" value="1"/>
</dbReference>
<dbReference type="SUPFAM" id="SSF82199">
    <property type="entry name" value="SET domain"/>
    <property type="match status" value="1"/>
</dbReference>
<dbReference type="Pfam" id="PF00856">
    <property type="entry name" value="SET"/>
    <property type="match status" value="1"/>
</dbReference>
<dbReference type="InterPro" id="IPR033467">
    <property type="entry name" value="Tesmin/TSO1-like_CXC"/>
</dbReference>
<dbReference type="AlphaFoldDB" id="A0AA35ZWY6"/>
<reference evidence="7" key="1">
    <citation type="submission" date="2023-04" db="EMBL/GenBank/DDBJ databases">
        <authorList>
            <person name="Vijverberg K."/>
            <person name="Xiong W."/>
            <person name="Schranz E."/>
        </authorList>
    </citation>
    <scope>NUCLEOTIDE SEQUENCE</scope>
</reference>
<name>A0AA35ZWY6_LACSI</name>
<protein>
    <submittedName>
        <fullName evidence="7">Uncharacterized protein</fullName>
    </submittedName>
</protein>
<dbReference type="Gene3D" id="2.170.270.10">
    <property type="entry name" value="SET domain"/>
    <property type="match status" value="1"/>
</dbReference>
<evidence type="ECO:0000259" key="5">
    <source>
        <dbReference type="PROSITE" id="PS50280"/>
    </source>
</evidence>
<dbReference type="FunFam" id="2.170.270.10:FF:000001">
    <property type="entry name" value="Putative histone-lysine N-methyltransferase EZH2"/>
    <property type="match status" value="1"/>
</dbReference>
<keyword evidence="2" id="KW-0808">Transferase</keyword>
<dbReference type="PANTHER" id="PTHR45747:SF14">
    <property type="entry name" value="HISTONE-LYSINE N-METHYLTRANSFERASE EZA1"/>
    <property type="match status" value="1"/>
</dbReference>
<dbReference type="GO" id="GO:0032259">
    <property type="term" value="P:methylation"/>
    <property type="evidence" value="ECO:0007669"/>
    <property type="project" value="UniProtKB-KW"/>
</dbReference>
<dbReference type="SMART" id="SM00317">
    <property type="entry name" value="SET"/>
    <property type="match status" value="1"/>
</dbReference>
<dbReference type="GO" id="GO:0003682">
    <property type="term" value="F:chromatin binding"/>
    <property type="evidence" value="ECO:0007669"/>
    <property type="project" value="TreeGrafter"/>
</dbReference>
<dbReference type="EMBL" id="OX465085">
    <property type="protein sequence ID" value="CAI9300420.1"/>
    <property type="molecule type" value="Genomic_DNA"/>
</dbReference>
<dbReference type="InterPro" id="IPR045318">
    <property type="entry name" value="EZH1/2-like"/>
</dbReference>
<dbReference type="GO" id="GO:0140951">
    <property type="term" value="F:histone H3K27 trimethyltransferase activity"/>
    <property type="evidence" value="ECO:0007669"/>
    <property type="project" value="UniProtKB-EC"/>
</dbReference>
<evidence type="ECO:0000256" key="2">
    <source>
        <dbReference type="ARBA" id="ARBA00022679"/>
    </source>
</evidence>
<sequence>MEQRVMMCLATRFDVWLVLDRTITVGSACLHCDSMLQAATVYPERANSSNIDARTSNKCPVEDSSVGVDPDISKKEAFWKPLEKDLYLKGLQIYGRNSCLITKNLLPGLKTCTQVYSYMCDGGNDMRSGVDHKGQEMASRLQLLGRKGKAKKIKYSLKSSGHPPKWRRIAYEKNRSKKQYTPCECKSMCGKECPCGKNSTCEKYCGCSKMCKNRFKGCHCTKSRCRSLKCPCYVASRECDPDICRNCWVSCGGGSLGEPSAPRKGEGRCGNMRILLRQQQRILLGKSDVAGWGVFLKNSVRKDEYLGEYTGELISHQEADVRGSLYDRINSSFLFNLNAEYVIDAMRKGNKLKFANHSSKPNCYAKIIKVGGDHRVGIFAKEHIEAGTELYYDYCYEPQHSPPWALKPPRPKKHQSHL</sequence>
<dbReference type="InterPro" id="IPR041355">
    <property type="entry name" value="Pre-SET_CXC"/>
</dbReference>
<dbReference type="PROSITE" id="PS51633">
    <property type="entry name" value="CXC"/>
    <property type="match status" value="1"/>
</dbReference>
<feature type="domain" description="SET" evidence="5">
    <location>
        <begin position="280"/>
        <end position="395"/>
    </location>
</feature>
<dbReference type="SMART" id="SM01114">
    <property type="entry name" value="CXC"/>
    <property type="match status" value="1"/>
</dbReference>